<proteinExistence type="predicted"/>
<dbReference type="EMBL" id="JACHIL010000002">
    <property type="protein sequence ID" value="MBB5090914.1"/>
    <property type="molecule type" value="Genomic_DNA"/>
</dbReference>
<dbReference type="Proteomes" id="UP000531231">
    <property type="component" value="Unassembled WGS sequence"/>
</dbReference>
<accession>A0A7W8EP48</accession>
<sequence>MGDLNSHIEKWLREHKNGSLVLNMAPEQGRERVFHPRSGKTGLRPTRSTLSIIVCKEICRARIRAVMLEGGLASH</sequence>
<reference evidence="1 2" key="1">
    <citation type="submission" date="2020-08" db="EMBL/GenBank/DDBJ databases">
        <title>Genomic Encyclopedia of Type Strains, Phase IV (KMG-IV): sequencing the most valuable type-strain genomes for metagenomic binning, comparative biology and taxonomic classification.</title>
        <authorList>
            <person name="Goeker M."/>
        </authorList>
    </citation>
    <scope>NUCLEOTIDE SEQUENCE [LARGE SCALE GENOMIC DNA]</scope>
    <source>
        <strain evidence="1 2">DSM 25620</strain>
    </source>
</reference>
<evidence type="ECO:0000313" key="1">
    <source>
        <dbReference type="EMBL" id="MBB5090914.1"/>
    </source>
</evidence>
<keyword evidence="2" id="KW-1185">Reference proteome</keyword>
<evidence type="ECO:0000313" key="2">
    <source>
        <dbReference type="Proteomes" id="UP000531231"/>
    </source>
</evidence>
<organism evidence="1 2">
    <name type="scientific">Pseudochrobactrum saccharolyticum</name>
    <dbReference type="NCBI Taxonomy" id="354352"/>
    <lineage>
        <taxon>Bacteria</taxon>
        <taxon>Pseudomonadati</taxon>
        <taxon>Pseudomonadota</taxon>
        <taxon>Alphaproteobacteria</taxon>
        <taxon>Hyphomicrobiales</taxon>
        <taxon>Brucellaceae</taxon>
        <taxon>Pseudochrobactrum</taxon>
    </lineage>
</organism>
<gene>
    <name evidence="1" type="ORF">HNQ68_001438</name>
</gene>
<name>A0A7W8EP48_9HYPH</name>
<protein>
    <submittedName>
        <fullName evidence="1">Uncharacterized protein</fullName>
    </submittedName>
</protein>
<dbReference type="AlphaFoldDB" id="A0A7W8EP48"/>
<comment type="caution">
    <text evidence="1">The sequence shown here is derived from an EMBL/GenBank/DDBJ whole genome shotgun (WGS) entry which is preliminary data.</text>
</comment>